<proteinExistence type="predicted"/>
<name>A0A2T2N8I8_CORCC</name>
<sequence length="546" mass="60449">MKLLFQSRFPSSIWRHADAGRLVYNDRVEAIRKTEYPMLKGTTYLDHAGTALPSRSFIEMFSQEIQSYLIANPHSASAKTPSTSQVIVQNTRKEVLELFNASPEHFEVVFVANATAGIKLVLEAFHGHEQGFDYYYHRDSHTSLVGVRELSATSHCLLSDEETEDWIANGEHDGLENANERPALFAYPAQSNMNGRRLPLNWSSRLRSSGRHPQTYTLLDIAALVSTSPLDLSDHDTAPDFLTLSFYKTFGSPDLGALIVRKSAAHVFDKRRYFGGGTTELITCDQPWFARKEGSLSARLEDGTGATHSILALSCAIHVHKDMYGGLSEISKHTGWLAKDLYERLSRLRHFNGGQVCVIYKDPSSIYGDATTQGGTVAFNIVNSRGTWVSASKVGNLAAERNIHVRSGGLCNPAGMAQMLGHRSEDLRRAYDSGFRCGQADDVRIGMAFGMVRASFGACSTLKDVEIFAQFIEDYFVEKSGGISDWEAHGHVDLGVHQNAHHESCGRPLDSIPNWLSFQKLSAAPLSKGKRFWRRLGSGFPSHSKA</sequence>
<accession>A0A2T2N8I8</accession>
<dbReference type="Pfam" id="PF00266">
    <property type="entry name" value="Aminotran_5"/>
    <property type="match status" value="1"/>
</dbReference>
<keyword evidence="3" id="KW-1185">Reference proteome</keyword>
<dbReference type="Gene3D" id="3.40.640.10">
    <property type="entry name" value="Type I PLP-dependent aspartate aminotransferase-like (Major domain)"/>
    <property type="match status" value="1"/>
</dbReference>
<dbReference type="OrthoDB" id="10264306at2759"/>
<dbReference type="InterPro" id="IPR015421">
    <property type="entry name" value="PyrdxlP-dep_Trfase_major"/>
</dbReference>
<dbReference type="GO" id="GO:0008265">
    <property type="term" value="F:molybdenum cofactor sulfurtransferase activity"/>
    <property type="evidence" value="ECO:0007669"/>
    <property type="project" value="TreeGrafter"/>
</dbReference>
<evidence type="ECO:0000313" key="3">
    <source>
        <dbReference type="Proteomes" id="UP000240883"/>
    </source>
</evidence>
<reference evidence="2 3" key="1">
    <citation type="journal article" date="2018" name="Front. Microbiol.">
        <title>Genome-Wide Analysis of Corynespora cassiicola Leaf Fall Disease Putative Effectors.</title>
        <authorList>
            <person name="Lopez D."/>
            <person name="Ribeiro S."/>
            <person name="Label P."/>
            <person name="Fumanal B."/>
            <person name="Venisse J.S."/>
            <person name="Kohler A."/>
            <person name="de Oliveira R.R."/>
            <person name="Labutti K."/>
            <person name="Lipzen A."/>
            <person name="Lail K."/>
            <person name="Bauer D."/>
            <person name="Ohm R.A."/>
            <person name="Barry K.W."/>
            <person name="Spatafora J."/>
            <person name="Grigoriev I.V."/>
            <person name="Martin F.M."/>
            <person name="Pujade-Renaud V."/>
        </authorList>
    </citation>
    <scope>NUCLEOTIDE SEQUENCE [LARGE SCALE GENOMIC DNA]</scope>
    <source>
        <strain evidence="2 3">Philippines</strain>
    </source>
</reference>
<dbReference type="AlphaFoldDB" id="A0A2T2N8I8"/>
<organism evidence="2 3">
    <name type="scientific">Corynespora cassiicola Philippines</name>
    <dbReference type="NCBI Taxonomy" id="1448308"/>
    <lineage>
        <taxon>Eukaryota</taxon>
        <taxon>Fungi</taxon>
        <taxon>Dikarya</taxon>
        <taxon>Ascomycota</taxon>
        <taxon>Pezizomycotina</taxon>
        <taxon>Dothideomycetes</taxon>
        <taxon>Pleosporomycetidae</taxon>
        <taxon>Pleosporales</taxon>
        <taxon>Corynesporascaceae</taxon>
        <taxon>Corynespora</taxon>
    </lineage>
</organism>
<feature type="domain" description="Aminotransferase class V" evidence="1">
    <location>
        <begin position="43"/>
        <end position="468"/>
    </location>
</feature>
<keyword evidence="2" id="KW-0808">Transferase</keyword>
<dbReference type="SUPFAM" id="SSF53383">
    <property type="entry name" value="PLP-dependent transferases"/>
    <property type="match status" value="1"/>
</dbReference>
<dbReference type="InterPro" id="IPR015422">
    <property type="entry name" value="PyrdxlP-dep_Trfase_small"/>
</dbReference>
<dbReference type="EMBL" id="KZ678143">
    <property type="protein sequence ID" value="PSN61744.1"/>
    <property type="molecule type" value="Genomic_DNA"/>
</dbReference>
<dbReference type="InterPro" id="IPR000192">
    <property type="entry name" value="Aminotrans_V_dom"/>
</dbReference>
<dbReference type="InterPro" id="IPR015424">
    <property type="entry name" value="PyrdxlP-dep_Trfase"/>
</dbReference>
<protein>
    <submittedName>
        <fullName evidence="2">PLP-dependent transferase</fullName>
    </submittedName>
</protein>
<evidence type="ECO:0000259" key="1">
    <source>
        <dbReference type="Pfam" id="PF00266"/>
    </source>
</evidence>
<dbReference type="Gene3D" id="3.90.1150.10">
    <property type="entry name" value="Aspartate Aminotransferase, domain 1"/>
    <property type="match status" value="1"/>
</dbReference>
<dbReference type="PANTHER" id="PTHR14237">
    <property type="entry name" value="MOLYBDOPTERIN COFACTOR SULFURASE MOSC"/>
    <property type="match status" value="1"/>
</dbReference>
<evidence type="ECO:0000313" key="2">
    <source>
        <dbReference type="EMBL" id="PSN61744.1"/>
    </source>
</evidence>
<dbReference type="PANTHER" id="PTHR14237:SF80">
    <property type="entry name" value="MOLYBDENUM COFACTOR SULFURASE"/>
    <property type="match status" value="1"/>
</dbReference>
<dbReference type="Proteomes" id="UP000240883">
    <property type="component" value="Unassembled WGS sequence"/>
</dbReference>
<dbReference type="STRING" id="1448308.A0A2T2N8I8"/>
<dbReference type="GO" id="GO:0043545">
    <property type="term" value="P:molybdopterin cofactor metabolic process"/>
    <property type="evidence" value="ECO:0007669"/>
    <property type="project" value="TreeGrafter"/>
</dbReference>
<gene>
    <name evidence="2" type="ORF">BS50DRAFT_625139</name>
</gene>